<dbReference type="EMBL" id="RBZU01000002">
    <property type="protein sequence ID" value="RKP57562.1"/>
    <property type="molecule type" value="Genomic_DNA"/>
</dbReference>
<accession>A0A494Y649</accession>
<name>A0A494Y649_9BURK</name>
<evidence type="ECO:0000313" key="3">
    <source>
        <dbReference type="Proteomes" id="UP000270342"/>
    </source>
</evidence>
<protein>
    <submittedName>
        <fullName evidence="2">Uncharacterized protein</fullName>
    </submittedName>
</protein>
<feature type="region of interest" description="Disordered" evidence="1">
    <location>
        <begin position="1"/>
        <end position="22"/>
    </location>
</feature>
<reference evidence="2 3" key="1">
    <citation type="submission" date="2018-10" db="EMBL/GenBank/DDBJ databases">
        <title>Robbsia sp. DHC34, isolated from soil.</title>
        <authorList>
            <person name="Gao Z.-H."/>
            <person name="Qiu L.-H."/>
        </authorList>
    </citation>
    <scope>NUCLEOTIDE SEQUENCE [LARGE SCALE GENOMIC DNA]</scope>
    <source>
        <strain evidence="2 3">DHC34</strain>
    </source>
</reference>
<organism evidence="2 3">
    <name type="scientific">Pararobbsia silviterrae</name>
    <dbReference type="NCBI Taxonomy" id="1792498"/>
    <lineage>
        <taxon>Bacteria</taxon>
        <taxon>Pseudomonadati</taxon>
        <taxon>Pseudomonadota</taxon>
        <taxon>Betaproteobacteria</taxon>
        <taxon>Burkholderiales</taxon>
        <taxon>Burkholderiaceae</taxon>
        <taxon>Pararobbsia</taxon>
    </lineage>
</organism>
<dbReference type="Proteomes" id="UP000270342">
    <property type="component" value="Unassembled WGS sequence"/>
</dbReference>
<sequence length="108" mass="11170">MRKTEATILSEPDRANGGYRVDDGNPAMEGICTHMRLPVTSKPECAACAHTKAPATRGPLLLDSGKGVEAALGQGAGEKIGMQARASRGPRTLRGVAARVGDQAATRS</sequence>
<comment type="caution">
    <text evidence="2">The sequence shown here is derived from an EMBL/GenBank/DDBJ whole genome shotgun (WGS) entry which is preliminary data.</text>
</comment>
<keyword evidence="3" id="KW-1185">Reference proteome</keyword>
<dbReference type="AlphaFoldDB" id="A0A494Y649"/>
<gene>
    <name evidence="2" type="ORF">D7S86_06280</name>
</gene>
<evidence type="ECO:0000313" key="2">
    <source>
        <dbReference type="EMBL" id="RKP57562.1"/>
    </source>
</evidence>
<evidence type="ECO:0000256" key="1">
    <source>
        <dbReference type="SAM" id="MobiDB-lite"/>
    </source>
</evidence>
<proteinExistence type="predicted"/>